<proteinExistence type="predicted"/>
<keyword evidence="4" id="KW-1185">Reference proteome</keyword>
<evidence type="ECO:0000256" key="1">
    <source>
        <dbReference type="ARBA" id="ARBA00023118"/>
    </source>
</evidence>
<sequence length="155" mass="17962">MNVHLALTKLRQSFDTEFNLEKAVSKADESNEAKASYYRNVIQMHVKNWDTNKDWYTQKFRQYEEMIKTEFSGFAVSFEMRTSCSSLLLIGQGGISVLETPLTLHKTYGLPYIPGTALKGLASRYYHRRLGSQNRNFRSGTLTTISYSELRRKQE</sequence>
<organism evidence="3 4">
    <name type="scientific">Paenibacillus cisolokensis</name>
    <dbReference type="NCBI Taxonomy" id="1658519"/>
    <lineage>
        <taxon>Bacteria</taxon>
        <taxon>Bacillati</taxon>
        <taxon>Bacillota</taxon>
        <taxon>Bacilli</taxon>
        <taxon>Bacillales</taxon>
        <taxon>Paenibacillaceae</taxon>
        <taxon>Paenibacillus</taxon>
    </lineage>
</organism>
<feature type="domain" description="CRISPR type III-associated protein" evidence="2">
    <location>
        <begin position="88"/>
        <end position="131"/>
    </location>
</feature>
<name>A0ABQ4NG17_9BACL</name>
<comment type="caution">
    <text evidence="3">The sequence shown here is derived from an EMBL/GenBank/DDBJ whole genome shotgun (WGS) entry which is preliminary data.</text>
</comment>
<gene>
    <name evidence="3" type="ORF">PACILC2_55630</name>
</gene>
<protein>
    <recommendedName>
        <fullName evidence="2">CRISPR type III-associated protein domain-containing protein</fullName>
    </recommendedName>
</protein>
<dbReference type="InterPro" id="IPR005537">
    <property type="entry name" value="RAMP_III_fam"/>
</dbReference>
<dbReference type="Pfam" id="PF03787">
    <property type="entry name" value="RAMPs"/>
    <property type="match status" value="1"/>
</dbReference>
<evidence type="ECO:0000313" key="4">
    <source>
        <dbReference type="Proteomes" id="UP000680304"/>
    </source>
</evidence>
<dbReference type="NCBIfam" id="TIGR01898">
    <property type="entry name" value="cas_TM1791_cmr6"/>
    <property type="match status" value="1"/>
</dbReference>
<reference evidence="3 4" key="1">
    <citation type="submission" date="2021-04" db="EMBL/GenBank/DDBJ databases">
        <title>Draft genome sequence of Paenibacillus cisolokensis, LC2-13A.</title>
        <authorList>
            <person name="Uke A."/>
            <person name="Chhe C."/>
            <person name="Baramee S."/>
            <person name="Kosugi A."/>
        </authorList>
    </citation>
    <scope>NUCLEOTIDE SEQUENCE [LARGE SCALE GENOMIC DNA]</scope>
    <source>
        <strain evidence="3 4">LC2-13A</strain>
    </source>
</reference>
<keyword evidence="1" id="KW-0051">Antiviral defense</keyword>
<dbReference type="Proteomes" id="UP000680304">
    <property type="component" value="Unassembled WGS sequence"/>
</dbReference>
<accession>A0ABQ4NG17</accession>
<dbReference type="EMBL" id="BOVJ01000239">
    <property type="protein sequence ID" value="GIQ66995.1"/>
    <property type="molecule type" value="Genomic_DNA"/>
</dbReference>
<evidence type="ECO:0000259" key="2">
    <source>
        <dbReference type="Pfam" id="PF03787"/>
    </source>
</evidence>
<evidence type="ECO:0000313" key="3">
    <source>
        <dbReference type="EMBL" id="GIQ66995.1"/>
    </source>
</evidence>
<dbReference type="InterPro" id="IPR010172">
    <property type="entry name" value="CRISPR-assoc_prot_TM1791"/>
</dbReference>
<dbReference type="RefSeq" id="WP_213531662.1">
    <property type="nucleotide sequence ID" value="NZ_BOVJ01000239.1"/>
</dbReference>